<name>A0A834SRY9_9FABA</name>
<comment type="caution">
    <text evidence="2">The sequence shown here is derived from an EMBL/GenBank/DDBJ whole genome shotgun (WGS) entry which is preliminary data.</text>
</comment>
<dbReference type="AlphaFoldDB" id="A0A834SRY9"/>
<organism evidence="2 3">
    <name type="scientific">Senna tora</name>
    <dbReference type="NCBI Taxonomy" id="362788"/>
    <lineage>
        <taxon>Eukaryota</taxon>
        <taxon>Viridiplantae</taxon>
        <taxon>Streptophyta</taxon>
        <taxon>Embryophyta</taxon>
        <taxon>Tracheophyta</taxon>
        <taxon>Spermatophyta</taxon>
        <taxon>Magnoliopsida</taxon>
        <taxon>eudicotyledons</taxon>
        <taxon>Gunneridae</taxon>
        <taxon>Pentapetalae</taxon>
        <taxon>rosids</taxon>
        <taxon>fabids</taxon>
        <taxon>Fabales</taxon>
        <taxon>Fabaceae</taxon>
        <taxon>Caesalpinioideae</taxon>
        <taxon>Cassia clade</taxon>
        <taxon>Senna</taxon>
    </lineage>
</organism>
<dbReference type="EMBL" id="JAAIUW010000011">
    <property type="protein sequence ID" value="KAF7808486.1"/>
    <property type="molecule type" value="Genomic_DNA"/>
</dbReference>
<evidence type="ECO:0000256" key="1">
    <source>
        <dbReference type="SAM" id="MobiDB-lite"/>
    </source>
</evidence>
<accession>A0A834SRY9</accession>
<feature type="compositionally biased region" description="Basic residues" evidence="1">
    <location>
        <begin position="28"/>
        <end position="38"/>
    </location>
</feature>
<feature type="region of interest" description="Disordered" evidence="1">
    <location>
        <begin position="71"/>
        <end position="96"/>
    </location>
</feature>
<protein>
    <submittedName>
        <fullName evidence="2">Uncharacterized protein</fullName>
    </submittedName>
</protein>
<keyword evidence="3" id="KW-1185">Reference proteome</keyword>
<feature type="region of interest" description="Disordered" evidence="1">
    <location>
        <begin position="18"/>
        <end position="43"/>
    </location>
</feature>
<evidence type="ECO:0000313" key="2">
    <source>
        <dbReference type="EMBL" id="KAF7808486.1"/>
    </source>
</evidence>
<evidence type="ECO:0000313" key="3">
    <source>
        <dbReference type="Proteomes" id="UP000634136"/>
    </source>
</evidence>
<dbReference type="Proteomes" id="UP000634136">
    <property type="component" value="Unassembled WGS sequence"/>
</dbReference>
<sequence>MELGNWLKAVVVGYRVHTEQRSKEERRSNHKQGRRWGKPKTSIKTNALINLMEKLRMEEPAKVKMGEAENGVGEGEITPHMGELDNGGVGVESVGE</sequence>
<proteinExistence type="predicted"/>
<reference evidence="2" key="1">
    <citation type="submission" date="2020-09" db="EMBL/GenBank/DDBJ databases">
        <title>Genome-Enabled Discovery of Anthraquinone Biosynthesis in Senna tora.</title>
        <authorList>
            <person name="Kang S.-H."/>
            <person name="Pandey R.P."/>
            <person name="Lee C.-M."/>
            <person name="Sim J.-S."/>
            <person name="Jeong J.-T."/>
            <person name="Choi B.-S."/>
            <person name="Jung M."/>
            <person name="Ginzburg D."/>
            <person name="Zhao K."/>
            <person name="Won S.Y."/>
            <person name="Oh T.-J."/>
            <person name="Yu Y."/>
            <person name="Kim N.-H."/>
            <person name="Lee O.R."/>
            <person name="Lee T.-H."/>
            <person name="Bashyal P."/>
            <person name="Kim T.-S."/>
            <person name="Lee W.-H."/>
            <person name="Kawkins C."/>
            <person name="Kim C.-K."/>
            <person name="Kim J.S."/>
            <person name="Ahn B.O."/>
            <person name="Rhee S.Y."/>
            <person name="Sohng J.K."/>
        </authorList>
    </citation>
    <scope>NUCLEOTIDE SEQUENCE</scope>
    <source>
        <tissue evidence="2">Leaf</tissue>
    </source>
</reference>
<feature type="compositionally biased region" description="Basic and acidic residues" evidence="1">
    <location>
        <begin position="18"/>
        <end position="27"/>
    </location>
</feature>
<gene>
    <name evidence="2" type="ORF">G2W53_035229</name>
</gene>